<dbReference type="EMBL" id="WNYA01000436">
    <property type="protein sequence ID" value="KAG8548344.1"/>
    <property type="molecule type" value="Genomic_DNA"/>
</dbReference>
<evidence type="ECO:0000313" key="3">
    <source>
        <dbReference type="EMBL" id="KAG8548344.1"/>
    </source>
</evidence>
<keyword evidence="1" id="KW-0175">Coiled coil</keyword>
<name>A0AAV6ZG55_ENGPU</name>
<evidence type="ECO:0008006" key="5">
    <source>
        <dbReference type="Google" id="ProtNLM"/>
    </source>
</evidence>
<keyword evidence="4" id="KW-1185">Reference proteome</keyword>
<feature type="region of interest" description="Disordered" evidence="2">
    <location>
        <begin position="551"/>
        <end position="626"/>
    </location>
</feature>
<gene>
    <name evidence="3" type="ORF">GDO81_025684</name>
</gene>
<dbReference type="AlphaFoldDB" id="A0AAV6ZG55"/>
<feature type="compositionally biased region" description="Basic and acidic residues" evidence="2">
    <location>
        <begin position="243"/>
        <end position="255"/>
    </location>
</feature>
<evidence type="ECO:0000256" key="1">
    <source>
        <dbReference type="SAM" id="Coils"/>
    </source>
</evidence>
<dbReference type="Proteomes" id="UP000824782">
    <property type="component" value="Unassembled WGS sequence"/>
</dbReference>
<proteinExistence type="predicted"/>
<evidence type="ECO:0000313" key="4">
    <source>
        <dbReference type="Proteomes" id="UP000824782"/>
    </source>
</evidence>
<feature type="coiled-coil region" evidence="1">
    <location>
        <begin position="374"/>
        <end position="517"/>
    </location>
</feature>
<protein>
    <recommendedName>
        <fullName evidence="5">Trichohyalin-like</fullName>
    </recommendedName>
</protein>
<feature type="compositionally biased region" description="Basic and acidic residues" evidence="2">
    <location>
        <begin position="554"/>
        <end position="572"/>
    </location>
</feature>
<accession>A0AAV6ZG55</accession>
<reference evidence="3" key="1">
    <citation type="thesis" date="2020" institute="ProQuest LLC" country="789 East Eisenhower Parkway, Ann Arbor, MI, USA">
        <title>Comparative Genomics and Chromosome Evolution.</title>
        <authorList>
            <person name="Mudd A.B."/>
        </authorList>
    </citation>
    <scope>NUCLEOTIDE SEQUENCE</scope>
    <source>
        <strain evidence="3">237g6f4</strain>
        <tissue evidence="3">Blood</tissue>
    </source>
</reference>
<feature type="compositionally biased region" description="Basic and acidic residues" evidence="2">
    <location>
        <begin position="277"/>
        <end position="357"/>
    </location>
</feature>
<comment type="caution">
    <text evidence="3">The sequence shown here is derived from an EMBL/GenBank/DDBJ whole genome shotgun (WGS) entry which is preliminary data.</text>
</comment>
<sequence>MAEILKVLGNTGATAVPQSSAAKSSWTSFFLPSIFTSKISGTSPESKQKWSSNTKCGGHEVIEPARSRLRIGIFTRSPESNYRWLVDWLKTKCLMRADDVHGVYITNKYTDFYSEIRNCSFAILYHTKKHGRLNITDVTDSLYDEELRDLSEYLGKDKVIVVIDDLQKTDSSEKTRILENQPSIGRLATDLFLFNERKDNVENLENIQRILRRKTQEDETMDPDEADYGRNSCTSSKFQIHPGQDHHLSSRDREAASSVLQIKELGISKAYTSPWKDAVDPKGPKSKKRLLDPDNEKCKEGQKNLHEENRTKMPELQRLQRETEHIQSRNDLLLKKSKESEEKQQAKEHDKNVKEKECTTEMIQKNLCDKERTRAENQVTMKKMKQTMEDLEKKLREREDTEEQMRKETQKTVERIQKDLCDQERTMAENQVTMKNMKQTIEDLEEKLREREDAEEQMRIVKQKTVERIQKDLCDEERTMAENQVMMKKMNQTIEDLEEKLREREDAEIQMRKETQETVERIQKDLCDKERTIKKMGQKILQLTHLIPELQNKPYEEHENKETQGTQRHQENRSIPAGEDEGMTQYGDRSYHWKTGTESMMGAGSPRDTSYNPNLTYGIDPKLTIQRKDEEIERLKSRVQQLESKLEEHKALLHQVLEASDKVKENPRN</sequence>
<feature type="region of interest" description="Disordered" evidence="2">
    <location>
        <begin position="274"/>
        <end position="357"/>
    </location>
</feature>
<organism evidence="3 4">
    <name type="scientific">Engystomops pustulosus</name>
    <name type="common">Tungara frog</name>
    <name type="synonym">Physalaemus pustulosus</name>
    <dbReference type="NCBI Taxonomy" id="76066"/>
    <lineage>
        <taxon>Eukaryota</taxon>
        <taxon>Metazoa</taxon>
        <taxon>Chordata</taxon>
        <taxon>Craniata</taxon>
        <taxon>Vertebrata</taxon>
        <taxon>Euteleostomi</taxon>
        <taxon>Amphibia</taxon>
        <taxon>Batrachia</taxon>
        <taxon>Anura</taxon>
        <taxon>Neobatrachia</taxon>
        <taxon>Hyloidea</taxon>
        <taxon>Leptodactylidae</taxon>
        <taxon>Leiuperinae</taxon>
        <taxon>Engystomops</taxon>
    </lineage>
</organism>
<feature type="region of interest" description="Disordered" evidence="2">
    <location>
        <begin position="215"/>
        <end position="255"/>
    </location>
</feature>
<evidence type="ECO:0000256" key="2">
    <source>
        <dbReference type="SAM" id="MobiDB-lite"/>
    </source>
</evidence>